<dbReference type="InterPro" id="IPR009594">
    <property type="entry name" value="Tscrpt_reg_HTH_AraC_N"/>
</dbReference>
<keyword evidence="2" id="KW-0804">Transcription</keyword>
<accession>A0ABW1ZD82</accession>
<dbReference type="Proteomes" id="UP001596391">
    <property type="component" value="Unassembled WGS sequence"/>
</dbReference>
<dbReference type="SUPFAM" id="SSF46689">
    <property type="entry name" value="Homeodomain-like"/>
    <property type="match status" value="2"/>
</dbReference>
<protein>
    <submittedName>
        <fullName evidence="4">AraC family transcriptional regulator N-terminal domain-containing protein</fullName>
    </submittedName>
</protein>
<comment type="caution">
    <text evidence="4">The sequence shown here is derived from an EMBL/GenBank/DDBJ whole genome shotgun (WGS) entry which is preliminary data.</text>
</comment>
<keyword evidence="1" id="KW-0805">Transcription regulation</keyword>
<evidence type="ECO:0000313" key="5">
    <source>
        <dbReference type="Proteomes" id="UP001596391"/>
    </source>
</evidence>
<evidence type="ECO:0000256" key="2">
    <source>
        <dbReference type="ARBA" id="ARBA00023163"/>
    </source>
</evidence>
<dbReference type="InterPro" id="IPR018060">
    <property type="entry name" value="HTH_AraC"/>
</dbReference>
<proteinExistence type="predicted"/>
<evidence type="ECO:0000313" key="4">
    <source>
        <dbReference type="EMBL" id="MFC6647106.1"/>
    </source>
</evidence>
<feature type="domain" description="HTH araC/xylS-type" evidence="3">
    <location>
        <begin position="210"/>
        <end position="308"/>
    </location>
</feature>
<keyword evidence="5" id="KW-1185">Reference proteome</keyword>
<dbReference type="RefSeq" id="WP_263370968.1">
    <property type="nucleotide sequence ID" value="NZ_JAGSYD010000002.1"/>
</dbReference>
<evidence type="ECO:0000259" key="3">
    <source>
        <dbReference type="PROSITE" id="PS01124"/>
    </source>
</evidence>
<dbReference type="EMBL" id="JBHSWI010000001">
    <property type="protein sequence ID" value="MFC6647106.1"/>
    <property type="molecule type" value="Genomic_DNA"/>
</dbReference>
<gene>
    <name evidence="4" type="ORF">ACFQBQ_16295</name>
</gene>
<reference evidence="5" key="1">
    <citation type="journal article" date="2019" name="Int. J. Syst. Evol. Microbiol.">
        <title>The Global Catalogue of Microorganisms (GCM) 10K type strain sequencing project: providing services to taxonomists for standard genome sequencing and annotation.</title>
        <authorList>
            <consortium name="The Broad Institute Genomics Platform"/>
            <consortium name="The Broad Institute Genome Sequencing Center for Infectious Disease"/>
            <person name="Wu L."/>
            <person name="Ma J."/>
        </authorList>
    </citation>
    <scope>NUCLEOTIDE SEQUENCE [LARGE SCALE GENOMIC DNA]</scope>
    <source>
        <strain evidence="5">CGMCC 1.16026</strain>
    </source>
</reference>
<dbReference type="InterPro" id="IPR009057">
    <property type="entry name" value="Homeodomain-like_sf"/>
</dbReference>
<dbReference type="Pfam" id="PF06719">
    <property type="entry name" value="AraC_N"/>
    <property type="match status" value="1"/>
</dbReference>
<dbReference type="SMART" id="SM00342">
    <property type="entry name" value="HTH_ARAC"/>
    <property type="match status" value="1"/>
</dbReference>
<dbReference type="PROSITE" id="PS01124">
    <property type="entry name" value="HTH_ARAC_FAMILY_2"/>
    <property type="match status" value="1"/>
</dbReference>
<dbReference type="Pfam" id="PF12833">
    <property type="entry name" value="HTH_18"/>
    <property type="match status" value="1"/>
</dbReference>
<dbReference type="Gene3D" id="1.10.10.60">
    <property type="entry name" value="Homeodomain-like"/>
    <property type="match status" value="1"/>
</dbReference>
<name>A0ABW1ZD82_9BACT</name>
<sequence length="313" mass="34648">MRHAARVILNRERSSTAISGRCLQGLADAIASHTPSTGETLTVDPAMSLFCKTAPDECHRVSYEPSVSVFAQGNKRINLGGTIYHCDPGSFLLASIDVPVESQVVTATPKKPVLAMMLRLNMQIVREVISEADLAGPEIRMRGTGLGIGQANDCLLDICRRMVTLLDRPNDVRYLSSLLHREFVYELLKTPQSSRLRAIATSGDLSRQTAKAIAWLKSNYEKPLRMQDLARIADMGVSTLHHQFRALTSMTPLQYQKQLRLHAAKQQMLVEGIDATTAAFGVGYTTVSQFNREYSRHFGRPPIRDIQALRASA</sequence>
<dbReference type="PANTHER" id="PTHR43436:SF1">
    <property type="entry name" value="TRANSCRIPTIONAL REGULATORY PROTEIN"/>
    <property type="match status" value="1"/>
</dbReference>
<dbReference type="PANTHER" id="PTHR43436">
    <property type="entry name" value="ARAC-FAMILY TRANSCRIPTIONAL REGULATOR"/>
    <property type="match status" value="1"/>
</dbReference>
<evidence type="ECO:0000256" key="1">
    <source>
        <dbReference type="ARBA" id="ARBA00023015"/>
    </source>
</evidence>
<organism evidence="4 5">
    <name type="scientific">Granulicella cerasi</name>
    <dbReference type="NCBI Taxonomy" id="741063"/>
    <lineage>
        <taxon>Bacteria</taxon>
        <taxon>Pseudomonadati</taxon>
        <taxon>Acidobacteriota</taxon>
        <taxon>Terriglobia</taxon>
        <taxon>Terriglobales</taxon>
        <taxon>Acidobacteriaceae</taxon>
        <taxon>Granulicella</taxon>
    </lineage>
</organism>